<evidence type="ECO:0000259" key="2">
    <source>
        <dbReference type="Pfam" id="PF01205"/>
    </source>
</evidence>
<dbReference type="PANTHER" id="PTHR16301:SF20">
    <property type="entry name" value="IMPACT FAMILY MEMBER YIGZ"/>
    <property type="match status" value="1"/>
</dbReference>
<reference evidence="4" key="1">
    <citation type="submission" date="2021-03" db="EMBL/GenBank/DDBJ databases">
        <title>Genome of Cognatishimia sp. F0-27.</title>
        <authorList>
            <person name="Ping X."/>
        </authorList>
    </citation>
    <scope>NUCLEOTIDE SEQUENCE [LARGE SCALE GENOMIC DNA]</scope>
    <source>
        <strain evidence="4">E313</strain>
    </source>
</reference>
<dbReference type="SUPFAM" id="SSF54211">
    <property type="entry name" value="Ribosomal protein S5 domain 2-like"/>
    <property type="match status" value="1"/>
</dbReference>
<evidence type="ECO:0000313" key="4">
    <source>
        <dbReference type="Proteomes" id="UP000778797"/>
    </source>
</evidence>
<proteinExistence type="inferred from homology"/>
<reference evidence="4" key="2">
    <citation type="submission" date="2023-07" db="EMBL/GenBank/DDBJ databases">
        <title>Genome of Winogradskyella sp. E313.</title>
        <authorList>
            <person name="Zhou Y."/>
        </authorList>
    </citation>
    <scope>NUCLEOTIDE SEQUENCE [LARGE SCALE GENOMIC DNA]</scope>
    <source>
        <strain evidence="4">E313</strain>
    </source>
</reference>
<dbReference type="Gene3D" id="3.30.230.30">
    <property type="entry name" value="Impact, N-terminal domain"/>
    <property type="match status" value="1"/>
</dbReference>
<keyword evidence="4" id="KW-1185">Reference proteome</keyword>
<comment type="similarity">
    <text evidence="1">Belongs to the IMPACT family.</text>
</comment>
<dbReference type="InterPro" id="IPR023582">
    <property type="entry name" value="Impact"/>
</dbReference>
<feature type="domain" description="Impact N-terminal" evidence="2">
    <location>
        <begin position="22"/>
        <end position="128"/>
    </location>
</feature>
<dbReference type="EMBL" id="JAFMPT010000011">
    <property type="protein sequence ID" value="MCC1484784.1"/>
    <property type="molecule type" value="Genomic_DNA"/>
</dbReference>
<accession>A0ABS8ENK2</accession>
<dbReference type="Proteomes" id="UP000778797">
    <property type="component" value="Unassembled WGS sequence"/>
</dbReference>
<evidence type="ECO:0000313" key="3">
    <source>
        <dbReference type="EMBL" id="MCC1484784.1"/>
    </source>
</evidence>
<name>A0ABS8ENK2_9FLAO</name>
<dbReference type="InterPro" id="IPR020568">
    <property type="entry name" value="Ribosomal_Su5_D2-typ_SF"/>
</dbReference>
<dbReference type="PANTHER" id="PTHR16301">
    <property type="entry name" value="IMPACT-RELATED"/>
    <property type="match status" value="1"/>
</dbReference>
<dbReference type="Pfam" id="PF01205">
    <property type="entry name" value="Impact_N"/>
    <property type="match status" value="1"/>
</dbReference>
<gene>
    <name evidence="3" type="ORF">J1C55_09305</name>
</gene>
<sequence length="203" mass="23155">MEIKDTYNTIESPSEAVLFKDKNSKFWGYAFPIQEENDIKQRLEDLKKDHHSARHWCYAYQLGTDKNIKFRANDDGEPNNSAGAPIYGQIQSFKVTNVLIVVVRYFGGVKLGVGGLINAYRASAQLALEQSKIIERTINSKFLIAFEYKNMNTVMRIIKEKKLDIINQELELSCGITISVRKSNASSIFEIFNALHQISIKEL</sequence>
<dbReference type="InterPro" id="IPR036956">
    <property type="entry name" value="Impact_N_sf"/>
</dbReference>
<comment type="caution">
    <text evidence="3">The sequence shown here is derived from an EMBL/GenBank/DDBJ whole genome shotgun (WGS) entry which is preliminary data.</text>
</comment>
<organism evidence="3 4">
    <name type="scientific">Winogradskyella immobilis</name>
    <dbReference type="NCBI Taxonomy" id="2816852"/>
    <lineage>
        <taxon>Bacteria</taxon>
        <taxon>Pseudomonadati</taxon>
        <taxon>Bacteroidota</taxon>
        <taxon>Flavobacteriia</taxon>
        <taxon>Flavobacteriales</taxon>
        <taxon>Flavobacteriaceae</taxon>
        <taxon>Winogradskyella</taxon>
    </lineage>
</organism>
<protein>
    <submittedName>
        <fullName evidence="3">YigZ family protein</fullName>
    </submittedName>
</protein>
<evidence type="ECO:0000256" key="1">
    <source>
        <dbReference type="ARBA" id="ARBA00007665"/>
    </source>
</evidence>
<dbReference type="RefSeq" id="WP_227477225.1">
    <property type="nucleotide sequence ID" value="NZ_JAFMPT010000011.1"/>
</dbReference>
<dbReference type="InterPro" id="IPR001498">
    <property type="entry name" value="Impact_N"/>
</dbReference>